<sequence length="159" mass="18417">MSIAEFVLNSGDFMRELVEIPKYWKWRSFTKVTMPIPVHLNSSYEKLFANIMQSKDLDCTSSDMVISYPMHSREKVSLTIINNDVHVLTYMMDIDAHGLRPILRINVVERTFEGPLNSSPPLSQFPTVDDDLNDYENDEDHPINMEYDSMHIKDVSLDS</sequence>
<evidence type="ECO:0000313" key="1">
    <source>
        <dbReference type="EMBL" id="PHT48494.1"/>
    </source>
</evidence>
<reference evidence="1 2" key="1">
    <citation type="journal article" date="2017" name="Genome Biol.">
        <title>New reference genome sequences of hot pepper reveal the massive evolution of plant disease-resistance genes by retroduplication.</title>
        <authorList>
            <person name="Kim S."/>
            <person name="Park J."/>
            <person name="Yeom S.I."/>
            <person name="Kim Y.M."/>
            <person name="Seo E."/>
            <person name="Kim K.T."/>
            <person name="Kim M.S."/>
            <person name="Lee J.M."/>
            <person name="Cheong K."/>
            <person name="Shin H.S."/>
            <person name="Kim S.B."/>
            <person name="Han K."/>
            <person name="Lee J."/>
            <person name="Park M."/>
            <person name="Lee H.A."/>
            <person name="Lee H.Y."/>
            <person name="Lee Y."/>
            <person name="Oh S."/>
            <person name="Lee J.H."/>
            <person name="Choi E."/>
            <person name="Choi E."/>
            <person name="Lee S.E."/>
            <person name="Jeon J."/>
            <person name="Kim H."/>
            <person name="Choi G."/>
            <person name="Song H."/>
            <person name="Lee J."/>
            <person name="Lee S.C."/>
            <person name="Kwon J.K."/>
            <person name="Lee H.Y."/>
            <person name="Koo N."/>
            <person name="Hong Y."/>
            <person name="Kim R.W."/>
            <person name="Kang W.H."/>
            <person name="Huh J.H."/>
            <person name="Kang B.C."/>
            <person name="Yang T.J."/>
            <person name="Lee Y.H."/>
            <person name="Bennetzen J.L."/>
            <person name="Choi D."/>
        </authorList>
    </citation>
    <scope>NUCLEOTIDE SEQUENCE [LARGE SCALE GENOMIC DNA]</scope>
    <source>
        <strain evidence="2">cv. PBC81</strain>
    </source>
</reference>
<name>A0A2G2WTC8_CAPBA</name>
<dbReference type="Proteomes" id="UP000224567">
    <property type="component" value="Unassembled WGS sequence"/>
</dbReference>
<organism evidence="1 2">
    <name type="scientific">Capsicum baccatum</name>
    <name type="common">Peruvian pepper</name>
    <dbReference type="NCBI Taxonomy" id="33114"/>
    <lineage>
        <taxon>Eukaryota</taxon>
        <taxon>Viridiplantae</taxon>
        <taxon>Streptophyta</taxon>
        <taxon>Embryophyta</taxon>
        <taxon>Tracheophyta</taxon>
        <taxon>Spermatophyta</taxon>
        <taxon>Magnoliopsida</taxon>
        <taxon>eudicotyledons</taxon>
        <taxon>Gunneridae</taxon>
        <taxon>Pentapetalae</taxon>
        <taxon>asterids</taxon>
        <taxon>lamiids</taxon>
        <taxon>Solanales</taxon>
        <taxon>Solanaceae</taxon>
        <taxon>Solanoideae</taxon>
        <taxon>Capsiceae</taxon>
        <taxon>Capsicum</taxon>
    </lineage>
</organism>
<proteinExistence type="predicted"/>
<dbReference type="EMBL" id="MLFT02000005">
    <property type="protein sequence ID" value="PHT48494.1"/>
    <property type="molecule type" value="Genomic_DNA"/>
</dbReference>
<protein>
    <submittedName>
        <fullName evidence="1">Uncharacterized protein</fullName>
    </submittedName>
</protein>
<keyword evidence="2" id="KW-1185">Reference proteome</keyword>
<reference evidence="2" key="2">
    <citation type="journal article" date="2017" name="J. Anim. Genet.">
        <title>Multiple reference genome sequences of hot pepper reveal the massive evolution of plant disease resistance genes by retroduplication.</title>
        <authorList>
            <person name="Kim S."/>
            <person name="Park J."/>
            <person name="Yeom S.-I."/>
            <person name="Kim Y.-M."/>
            <person name="Seo E."/>
            <person name="Kim K.-T."/>
            <person name="Kim M.-S."/>
            <person name="Lee J.M."/>
            <person name="Cheong K."/>
            <person name="Shin H.-S."/>
            <person name="Kim S.-B."/>
            <person name="Han K."/>
            <person name="Lee J."/>
            <person name="Park M."/>
            <person name="Lee H.-A."/>
            <person name="Lee H.-Y."/>
            <person name="Lee Y."/>
            <person name="Oh S."/>
            <person name="Lee J.H."/>
            <person name="Choi E."/>
            <person name="Choi E."/>
            <person name="Lee S.E."/>
            <person name="Jeon J."/>
            <person name="Kim H."/>
            <person name="Choi G."/>
            <person name="Song H."/>
            <person name="Lee J."/>
            <person name="Lee S.-C."/>
            <person name="Kwon J.-K."/>
            <person name="Lee H.-Y."/>
            <person name="Koo N."/>
            <person name="Hong Y."/>
            <person name="Kim R.W."/>
            <person name="Kang W.-H."/>
            <person name="Huh J.H."/>
            <person name="Kang B.-C."/>
            <person name="Yang T.-J."/>
            <person name="Lee Y.-H."/>
            <person name="Bennetzen J.L."/>
            <person name="Choi D."/>
        </authorList>
    </citation>
    <scope>NUCLEOTIDE SEQUENCE [LARGE SCALE GENOMIC DNA]</scope>
    <source>
        <strain evidence="2">cv. PBC81</strain>
    </source>
</reference>
<evidence type="ECO:0000313" key="2">
    <source>
        <dbReference type="Proteomes" id="UP000224567"/>
    </source>
</evidence>
<gene>
    <name evidence="1" type="ORF">CQW23_12702</name>
</gene>
<comment type="caution">
    <text evidence="1">The sequence shown here is derived from an EMBL/GenBank/DDBJ whole genome shotgun (WGS) entry which is preliminary data.</text>
</comment>
<accession>A0A2G2WTC8</accession>
<dbReference type="AlphaFoldDB" id="A0A2G2WTC8"/>